<accession>A0A1S8AT55</accession>
<dbReference type="Pfam" id="PF24109">
    <property type="entry name" value="DUF7384"/>
    <property type="match status" value="1"/>
</dbReference>
<evidence type="ECO:0008006" key="3">
    <source>
        <dbReference type="Google" id="ProtNLM"/>
    </source>
</evidence>
<gene>
    <name evidence="1" type="ORF">A6E15_02375</name>
</gene>
<dbReference type="STRING" id="301967.A6E15_02375"/>
<dbReference type="AlphaFoldDB" id="A0A1S8AT55"/>
<evidence type="ECO:0000313" key="2">
    <source>
        <dbReference type="Proteomes" id="UP000189370"/>
    </source>
</evidence>
<dbReference type="OrthoDB" id="214734at2157"/>
<comment type="caution">
    <text evidence="1">The sequence shown here is derived from an EMBL/GenBank/DDBJ whole genome shotgun (WGS) entry which is preliminary data.</text>
</comment>
<dbReference type="RefSeq" id="WP_076143301.1">
    <property type="nucleotide sequence ID" value="NZ_LWLN01000001.1"/>
</dbReference>
<organism evidence="1 2">
    <name type="scientific">Natrinema saccharevitans</name>
    <dbReference type="NCBI Taxonomy" id="301967"/>
    <lineage>
        <taxon>Archaea</taxon>
        <taxon>Methanobacteriati</taxon>
        <taxon>Methanobacteriota</taxon>
        <taxon>Stenosarchaea group</taxon>
        <taxon>Halobacteria</taxon>
        <taxon>Halobacteriales</taxon>
        <taxon>Natrialbaceae</taxon>
        <taxon>Natrinema</taxon>
    </lineage>
</organism>
<keyword evidence="2" id="KW-1185">Reference proteome</keyword>
<reference evidence="2" key="1">
    <citation type="submission" date="2016-04" db="EMBL/GenBank/DDBJ databases">
        <authorList>
            <person name="Chen S.-C."/>
            <person name="Lai M.-C."/>
        </authorList>
    </citation>
    <scope>NUCLEOTIDE SEQUENCE [LARGE SCALE GENOMIC DNA]</scope>
    <source>
        <strain evidence="2">AB14</strain>
    </source>
</reference>
<dbReference type="EMBL" id="LWLN01000001">
    <property type="protein sequence ID" value="OLZ39895.1"/>
    <property type="molecule type" value="Genomic_DNA"/>
</dbReference>
<proteinExistence type="predicted"/>
<sequence length="157" mass="17088">MPEEPDPARVVADADVLAADLLVGGSAREALDHVRRHSWVELVASDPLLEETERLVTALSDADLAADHRERLEAERVAVDHPEDDHPALASAYRGEAAHLLSDDERLRSAEAGLTLQPRVSVSVRPPDAFTRLFDPESLYAAVEGGEYPGPDRDPRA</sequence>
<evidence type="ECO:0000313" key="1">
    <source>
        <dbReference type="EMBL" id="OLZ39895.1"/>
    </source>
</evidence>
<dbReference type="InterPro" id="IPR055808">
    <property type="entry name" value="DUF7384"/>
</dbReference>
<protein>
    <recommendedName>
        <fullName evidence="3">PIN domain-containing protein</fullName>
    </recommendedName>
</protein>
<dbReference type="Proteomes" id="UP000189370">
    <property type="component" value="Unassembled WGS sequence"/>
</dbReference>
<name>A0A1S8AT55_9EURY</name>